<evidence type="ECO:0000256" key="2">
    <source>
        <dbReference type="SAM" id="Coils"/>
    </source>
</evidence>
<accession>A0ABS5EF23</accession>
<evidence type="ECO:0000313" key="4">
    <source>
        <dbReference type="EMBL" id="MBR0649614.1"/>
    </source>
</evidence>
<dbReference type="Gene3D" id="2.40.30.170">
    <property type="match status" value="1"/>
</dbReference>
<dbReference type="NCBIfam" id="TIGR01730">
    <property type="entry name" value="RND_mfp"/>
    <property type="match status" value="1"/>
</dbReference>
<comment type="caution">
    <text evidence="4">The sequence shown here is derived from an EMBL/GenBank/DDBJ whole genome shotgun (WGS) entry which is preliminary data.</text>
</comment>
<comment type="similarity">
    <text evidence="1">Belongs to the membrane fusion protein (MFP) (TC 8.A.1) family.</text>
</comment>
<dbReference type="Gene3D" id="1.10.287.470">
    <property type="entry name" value="Helix hairpin bin"/>
    <property type="match status" value="1"/>
</dbReference>
<keyword evidence="5" id="KW-1185">Reference proteome</keyword>
<dbReference type="RefSeq" id="WP_211867708.1">
    <property type="nucleotide sequence ID" value="NZ_JAAEDI010000007.1"/>
</dbReference>
<reference evidence="5" key="1">
    <citation type="journal article" date="2021" name="Syst. Appl. Microbiol.">
        <title>Roseomonas hellenica sp. nov., isolated from roots of wild-growing Alkanna tinctoria.</title>
        <authorList>
            <person name="Rat A."/>
            <person name="Naranjo H.D."/>
            <person name="Lebbe L."/>
            <person name="Cnockaert M."/>
            <person name="Krigas N."/>
            <person name="Grigoriadou K."/>
            <person name="Maloupa E."/>
            <person name="Willems A."/>
        </authorList>
    </citation>
    <scope>NUCLEOTIDE SEQUENCE [LARGE SCALE GENOMIC DNA]</scope>
    <source>
        <strain evidence="5">LMG 31159</strain>
    </source>
</reference>
<feature type="coiled-coil region" evidence="2">
    <location>
        <begin position="85"/>
        <end position="159"/>
    </location>
</feature>
<dbReference type="SUPFAM" id="SSF111369">
    <property type="entry name" value="HlyD-like secretion proteins"/>
    <property type="match status" value="1"/>
</dbReference>
<evidence type="ECO:0000313" key="5">
    <source>
        <dbReference type="Proteomes" id="UP000698752"/>
    </source>
</evidence>
<dbReference type="PANTHER" id="PTHR30469">
    <property type="entry name" value="MULTIDRUG RESISTANCE PROTEIN MDTA"/>
    <property type="match status" value="1"/>
</dbReference>
<dbReference type="Gene3D" id="2.40.50.100">
    <property type="match status" value="1"/>
</dbReference>
<protein>
    <submittedName>
        <fullName evidence="4">Efflux RND transporter periplasmic adaptor subunit</fullName>
    </submittedName>
</protein>
<dbReference type="Proteomes" id="UP000698752">
    <property type="component" value="Unassembled WGS sequence"/>
</dbReference>
<dbReference type="InterPro" id="IPR006143">
    <property type="entry name" value="RND_pump_MFP"/>
</dbReference>
<evidence type="ECO:0000259" key="3">
    <source>
        <dbReference type="Pfam" id="PF25917"/>
    </source>
</evidence>
<sequence length="275" mass="29907">MSPVDRRSLVALPFALAPLRLSAEEDESLIRGPTRPQRLAALGPQSDGVVLEVLVVEGQRVTSGDVLLRLDDQVQAARIGLARASAEAEGELRQAQVQFEEAQVVLGRTQQAAGRGVATDWELRQARARVEMTRAATETAQERRRIERQRLELELAQQAQTVIRAPFDGVVTRVDTVPGATLTRTDRPVTVADLAVIEAVLYVPAQAWTALRLGQSYQLMLSDPVSRAVPARLRHMDPVMDAASGRFRAVFIIDNADGAIPAGLEAGFDLRLVAP</sequence>
<proteinExistence type="inferred from homology"/>
<dbReference type="PANTHER" id="PTHR30469:SF15">
    <property type="entry name" value="HLYD FAMILY OF SECRETION PROTEINS"/>
    <property type="match status" value="1"/>
</dbReference>
<dbReference type="Pfam" id="PF25917">
    <property type="entry name" value="BSH_RND"/>
    <property type="match status" value="1"/>
</dbReference>
<dbReference type="InterPro" id="IPR058625">
    <property type="entry name" value="MdtA-like_BSH"/>
</dbReference>
<keyword evidence="2" id="KW-0175">Coiled coil</keyword>
<dbReference type="EMBL" id="JAAEDI010000007">
    <property type="protein sequence ID" value="MBR0649614.1"/>
    <property type="molecule type" value="Genomic_DNA"/>
</dbReference>
<organism evidence="4 5">
    <name type="scientific">Neoroseomonas terrae</name>
    <dbReference type="NCBI Taxonomy" id="424799"/>
    <lineage>
        <taxon>Bacteria</taxon>
        <taxon>Pseudomonadati</taxon>
        <taxon>Pseudomonadota</taxon>
        <taxon>Alphaproteobacteria</taxon>
        <taxon>Acetobacterales</taxon>
        <taxon>Acetobacteraceae</taxon>
        <taxon>Neoroseomonas</taxon>
    </lineage>
</organism>
<name>A0ABS5EF23_9PROT</name>
<feature type="domain" description="Multidrug resistance protein MdtA-like barrel-sandwich hybrid" evidence="3">
    <location>
        <begin position="39"/>
        <end position="186"/>
    </location>
</feature>
<evidence type="ECO:0000256" key="1">
    <source>
        <dbReference type="ARBA" id="ARBA00009477"/>
    </source>
</evidence>
<gene>
    <name evidence="4" type="ORF">GXW78_08075</name>
</gene>